<keyword evidence="2" id="KW-1185">Reference proteome</keyword>
<feature type="compositionally biased region" description="Acidic residues" evidence="1">
    <location>
        <begin position="1132"/>
        <end position="1155"/>
    </location>
</feature>
<dbReference type="GeneID" id="108983799"/>
<dbReference type="InterPro" id="IPR025312">
    <property type="entry name" value="DUF4216"/>
</dbReference>
<organism evidence="2 3">
    <name type="scientific">Juglans regia</name>
    <name type="common">English walnut</name>
    <dbReference type="NCBI Taxonomy" id="51240"/>
    <lineage>
        <taxon>Eukaryota</taxon>
        <taxon>Viridiplantae</taxon>
        <taxon>Streptophyta</taxon>
        <taxon>Embryophyta</taxon>
        <taxon>Tracheophyta</taxon>
        <taxon>Spermatophyta</taxon>
        <taxon>Magnoliopsida</taxon>
        <taxon>eudicotyledons</taxon>
        <taxon>Gunneridae</taxon>
        <taxon>Pentapetalae</taxon>
        <taxon>rosids</taxon>
        <taxon>fabids</taxon>
        <taxon>Fagales</taxon>
        <taxon>Juglandaceae</taxon>
        <taxon>Juglans</taxon>
    </lineage>
</organism>
<dbReference type="Gramene" id="Jr06_03950_p1">
    <property type="protein sequence ID" value="cds.Jr06_03950_p1"/>
    <property type="gene ID" value="Jr06_03950"/>
</dbReference>
<dbReference type="RefSeq" id="XP_018811106.1">
    <property type="nucleotide sequence ID" value="XM_018955561.1"/>
</dbReference>
<accession>A0A2I4DVC8</accession>
<dbReference type="KEGG" id="jre:108983799"/>
<evidence type="ECO:0000256" key="1">
    <source>
        <dbReference type="SAM" id="MobiDB-lite"/>
    </source>
</evidence>
<feature type="region of interest" description="Disordered" evidence="1">
    <location>
        <begin position="1113"/>
        <end position="1161"/>
    </location>
</feature>
<dbReference type="PANTHER" id="PTHR10775">
    <property type="entry name" value="OS08G0208400 PROTEIN"/>
    <property type="match status" value="1"/>
</dbReference>
<evidence type="ECO:0000313" key="2">
    <source>
        <dbReference type="Proteomes" id="UP000235220"/>
    </source>
</evidence>
<dbReference type="Pfam" id="PF13952">
    <property type="entry name" value="DUF4216"/>
    <property type="match status" value="1"/>
</dbReference>
<sequence>MDKTWMHLTDRFRSREYGEGVRQFLIMARAHALGNNNIKCPCRRCRNNLFLPISQVERHLFITGIDPTYTDWIFHGEQEPMNFMGPDDEEPDNLDDSYVDDIDDMLGDIHAATTVGIDEDAAPHTSGTSTVEPEPTTFEKLLEDARRPLYDGCTTFSKLSFIVKLLHIKSIGGWSIKSFNMLLKLLKTAFPKVLLPDSFHDARSLERGLGFTYIKIHACPNDCVLFYKENINKQECPKCKASRWLSSSTPSKRPVPQKVVRYFPLKPRLQRLFMSKKTASSMRWHRSERVHDESTLRHPADSEVWTTFDREHRWFAEDARNVRLGLASDGFNPFNNMSKPYSIWPVILVPYNLPPWLCMKDPFFMLSALIPGPKSPGNEIDVYLRPLVDELLDLWENGVDTYDAMVGQRFQLHAALLWTINDFPAYGNLSGWSTKGKLACPCCNLDTESQWLRHGRKHCYMGHRRFLPVGHIWRSKKSSFNGKEDHRLPPMQLLGEDILHQLNGIGHVDFGKASKRRKRAPEELNWTKRSIFFDLPYWPSLKLRHNLDVMHIEKNICDNVLGTLMDIPGKTKDGINARRDLAELRIRKDLHLREVGDRVIIPHAYFMLHGDERKKFCSWLNSVKFPDGFASNISRCVNVTDCKISGMKSHDAHIFMQRLLPAAIGGYLRHDIRVALMELSSFFSELCARTCKKEAVKRLETDIVLILCKLEMIFPPNFFDVMVHLAIHLPRELMLGGPVQYRWMYPFERYLGKFKRYVKNKARPEGSIAEAYIHEECLTFSSMYLHDVPTRFTREDRNIDVGVQTSEISGFSIFSQKVRPLGNAIAIHLEKKLFKTARWYALNNCTEIDQYLEEHNNILKEQSISNIERRHEVEFPSWFRKRIQALRATDPLNVSDDLYAIACGPDPWVGSYSGCIMNGIRFHTKLREVNRRTQNSGVVVTSEHQGTMVDFYGVLNDILEVRYMGWRRVWLFSCDWFDVGDTIRGIKIGDHLTSVNMSKTWYKDDPFVLASQASQVFYLKDTKLSGSWHVVQKITYRNVYDVESVHLDDEGDDSTEANVFQEEQSSDVLTHVQIDQNGIQSPWLRADVEPNIVSTNALSGGTHHIVEDQPNMEGVLEDEESHSSDTMSNPSTDEDLLEDTDSETDDENSSTDEQECSSNSN</sequence>
<name>A0A2I4DVC8_JUGRE</name>
<dbReference type="Pfam" id="PF13963">
    <property type="entry name" value="Transpos_assoc"/>
    <property type="match status" value="1"/>
</dbReference>
<dbReference type="PANTHER" id="PTHR10775:SF177">
    <property type="entry name" value="TNP2, PARTIAL"/>
    <property type="match status" value="1"/>
</dbReference>
<protein>
    <submittedName>
        <fullName evidence="3">Uncharacterized protein LOC108983799</fullName>
    </submittedName>
</protein>
<dbReference type="InterPro" id="IPR004242">
    <property type="entry name" value="Transposase_21"/>
</dbReference>
<dbReference type="InterPro" id="IPR025452">
    <property type="entry name" value="DUF4218"/>
</dbReference>
<evidence type="ECO:0000313" key="3">
    <source>
        <dbReference type="RefSeq" id="XP_018811106.1"/>
    </source>
</evidence>
<reference evidence="3" key="1">
    <citation type="submission" date="2025-08" db="UniProtKB">
        <authorList>
            <consortium name="RefSeq"/>
        </authorList>
    </citation>
    <scope>IDENTIFICATION</scope>
    <source>
        <tissue evidence="3">Leaves</tissue>
    </source>
</reference>
<dbReference type="Pfam" id="PF13960">
    <property type="entry name" value="DUF4218"/>
    <property type="match status" value="1"/>
</dbReference>
<gene>
    <name evidence="3" type="primary">LOC108983799</name>
</gene>
<dbReference type="Proteomes" id="UP000235220">
    <property type="component" value="Chromosome 6"/>
</dbReference>
<proteinExistence type="predicted"/>
<dbReference type="AlphaFoldDB" id="A0A2I4DVC8"/>
<dbReference type="OrthoDB" id="1878503at2759"/>
<dbReference type="Pfam" id="PF02992">
    <property type="entry name" value="Transposase_21"/>
    <property type="match status" value="1"/>
</dbReference>
<dbReference type="InterPro" id="IPR029480">
    <property type="entry name" value="Transpos_assoc"/>
</dbReference>